<dbReference type="InterPro" id="IPR012382">
    <property type="entry name" value="CobI/CbiL"/>
</dbReference>
<evidence type="ECO:0000256" key="4">
    <source>
        <dbReference type="ARBA" id="ARBA00022603"/>
    </source>
</evidence>
<dbReference type="Gene3D" id="3.30.950.10">
    <property type="entry name" value="Methyltransferase, Cobalt-precorrin-4 Transmethylase, Domain 2"/>
    <property type="match status" value="1"/>
</dbReference>
<evidence type="ECO:0000313" key="10">
    <source>
        <dbReference type="Proteomes" id="UP000001405"/>
    </source>
</evidence>
<dbReference type="EMBL" id="CP001842">
    <property type="protein sequence ID" value="ADB95062.1"/>
    <property type="molecule type" value="Genomic_DNA"/>
</dbReference>
<protein>
    <submittedName>
        <fullName evidence="9">Precorrin-2 C20-methyltransferase /cobalt-factor II C20-methyltransferase</fullName>
    </submittedName>
</protein>
<reference evidence="9 10" key="1">
    <citation type="journal article" date="2010" name="Nature">
        <title>Metabolic streamlining in an open-ocean nitrogen-fixing cyanobacterium.</title>
        <authorList>
            <person name="Tripp H.J."/>
            <person name="Bench S.R."/>
            <person name="Turk K.A."/>
            <person name="Foster R.A."/>
            <person name="Desany B.A."/>
            <person name="Niazi F."/>
            <person name="Affourtit J.P."/>
            <person name="Zehr J.P."/>
        </authorList>
    </citation>
    <scope>NUCLEOTIDE SEQUENCE [LARGE SCALE GENOMIC DNA]</scope>
    <source>
        <strain evidence="10">ALOHA</strain>
    </source>
</reference>
<dbReference type="HOGENOM" id="CLU_076014_2_1_3"/>
<dbReference type="CDD" id="cd11645">
    <property type="entry name" value="Precorrin_2_C20_MT"/>
    <property type="match status" value="1"/>
</dbReference>
<evidence type="ECO:0000256" key="6">
    <source>
        <dbReference type="ARBA" id="ARBA00022691"/>
    </source>
</evidence>
<dbReference type="InterPro" id="IPR006364">
    <property type="entry name" value="CobI/CbiL/CobIJ_dom"/>
</dbReference>
<dbReference type="Pfam" id="PF00590">
    <property type="entry name" value="TP_methylase"/>
    <property type="match status" value="1"/>
</dbReference>
<dbReference type="OrthoDB" id="9804789at2"/>
<dbReference type="PANTHER" id="PTHR43467">
    <property type="entry name" value="COBALT-PRECORRIN-2 C(20)-METHYLTRANSFERASE"/>
    <property type="match status" value="1"/>
</dbReference>
<dbReference type="AlphaFoldDB" id="D3ENL2"/>
<dbReference type="NCBIfam" id="TIGR01467">
    <property type="entry name" value="cobI_cbiL"/>
    <property type="match status" value="1"/>
</dbReference>
<dbReference type="UniPathway" id="UPA00148"/>
<dbReference type="GO" id="GO:0032259">
    <property type="term" value="P:methylation"/>
    <property type="evidence" value="ECO:0007669"/>
    <property type="project" value="UniProtKB-KW"/>
</dbReference>
<dbReference type="GO" id="GO:0030788">
    <property type="term" value="F:precorrin-2 C20-methyltransferase activity"/>
    <property type="evidence" value="ECO:0007669"/>
    <property type="project" value="InterPro"/>
</dbReference>
<evidence type="ECO:0000256" key="3">
    <source>
        <dbReference type="ARBA" id="ARBA00022573"/>
    </source>
</evidence>
<dbReference type="Gene3D" id="3.40.1010.10">
    <property type="entry name" value="Cobalt-precorrin-4 Transmethylase, Domain 1"/>
    <property type="match status" value="1"/>
</dbReference>
<evidence type="ECO:0000259" key="8">
    <source>
        <dbReference type="Pfam" id="PF00590"/>
    </source>
</evidence>
<dbReference type="InterPro" id="IPR000878">
    <property type="entry name" value="4pyrrol_Mease"/>
</dbReference>
<dbReference type="NCBIfam" id="NF004614">
    <property type="entry name" value="PRK05948.1"/>
    <property type="match status" value="1"/>
</dbReference>
<keyword evidence="10" id="KW-1185">Reference proteome</keyword>
<dbReference type="GO" id="GO:0009236">
    <property type="term" value="P:cobalamin biosynthetic process"/>
    <property type="evidence" value="ECO:0007669"/>
    <property type="project" value="UniProtKB-UniRule"/>
</dbReference>
<dbReference type="PIRSF" id="PIRSF036427">
    <property type="entry name" value="Precrrn-2_mtase"/>
    <property type="match status" value="1"/>
</dbReference>
<dbReference type="RefSeq" id="WP_012953727.1">
    <property type="nucleotide sequence ID" value="NC_013771.1"/>
</dbReference>
<feature type="domain" description="Tetrapyrrole methylase" evidence="8">
    <location>
        <begin position="7"/>
        <end position="216"/>
    </location>
</feature>
<comment type="pathway">
    <text evidence="1">Cofactor biosynthesis; adenosylcobalamin biosynthesis.</text>
</comment>
<keyword evidence="5 9" id="KW-0808">Transferase</keyword>
<dbReference type="PATRIC" id="fig|713887.8.peg.300"/>
<dbReference type="KEGG" id="cyu:UCYN_03200"/>
<name>D3ENL2_ATETH</name>
<dbReference type="InterPro" id="IPR014777">
    <property type="entry name" value="4pyrrole_Mease_sub1"/>
</dbReference>
<dbReference type="SUPFAM" id="SSF53790">
    <property type="entry name" value="Tetrapyrrole methylase"/>
    <property type="match status" value="1"/>
</dbReference>
<keyword evidence="6" id="KW-0949">S-adenosyl-L-methionine</keyword>
<evidence type="ECO:0000313" key="9">
    <source>
        <dbReference type="EMBL" id="ADB95062.1"/>
    </source>
</evidence>
<accession>D3ENL2</accession>
<dbReference type="Proteomes" id="UP000001405">
    <property type="component" value="Chromosome"/>
</dbReference>
<dbReference type="PANTHER" id="PTHR43467:SF2">
    <property type="entry name" value="COBALT-PRECORRIN-2 C(20)-METHYLTRANSFERASE"/>
    <property type="match status" value="1"/>
</dbReference>
<dbReference type="InterPro" id="IPR014776">
    <property type="entry name" value="4pyrrole_Mease_sub2"/>
</dbReference>
<gene>
    <name evidence="9" type="ordered locus">UCYN_03200</name>
</gene>
<dbReference type="InterPro" id="IPR035996">
    <property type="entry name" value="4pyrrol_Methylase_sf"/>
</dbReference>
<comment type="similarity">
    <text evidence="2 7">Belongs to the precorrin methyltransferase family.</text>
</comment>
<evidence type="ECO:0000256" key="2">
    <source>
        <dbReference type="ARBA" id="ARBA00005879"/>
    </source>
</evidence>
<evidence type="ECO:0000256" key="7">
    <source>
        <dbReference type="PIRNR" id="PIRNR036427"/>
    </source>
</evidence>
<organism evidence="10">
    <name type="scientific">Atelocyanobacterium thalassa (isolate ALOHA)</name>
    <dbReference type="NCBI Taxonomy" id="1453429"/>
    <lineage>
        <taxon>Bacteria</taxon>
        <taxon>Bacillati</taxon>
        <taxon>Cyanobacteriota</taxon>
        <taxon>Cyanophyceae</taxon>
        <taxon>Oscillatoriophycideae</taxon>
        <taxon>Chroococcales</taxon>
        <taxon>Aphanothecaceae</taxon>
        <taxon>Candidatus Atelocyanobacterium</taxon>
        <taxon>Candidatus Atelocyanobacterium thalassae</taxon>
    </lineage>
</organism>
<keyword evidence="4 9" id="KW-0489">Methyltransferase</keyword>
<dbReference type="STRING" id="1453429.UCYN_03200"/>
<evidence type="ECO:0000256" key="5">
    <source>
        <dbReference type="ARBA" id="ARBA00022679"/>
    </source>
</evidence>
<sequence length="237" mass="26865">MNKIIGTLYGISIGPGDPELITLKGKRLLKEVPVIAFPTGKANKTGLAEQIISFWVNEQQIKLPLYFPYVKDKKQLWEAWKKAACNVENYLHKGIDVAFACEGDVNFFSTFTYLAQFILKKYPQISIKTVSGVCSPIVSASTLGVPLAFYSQNLAILPIVHNVDDIKVIMRWADVIVLLKVSSVYIQIWDILKSLNLLHKTSLIIRATQLEERVYKDLTNHRYLSIPYFSLMVIQTN</sequence>
<evidence type="ECO:0000256" key="1">
    <source>
        <dbReference type="ARBA" id="ARBA00004953"/>
    </source>
</evidence>
<proteinExistence type="inferred from homology"/>
<keyword evidence="3" id="KW-0169">Cobalamin biosynthesis</keyword>